<accession>G3MIG9</accession>
<reference evidence="1" key="1">
    <citation type="journal article" date="2011" name="PLoS ONE">
        <title>A deep insight into the sialotranscriptome of the gulf coast tick, Amblyomma maculatum.</title>
        <authorList>
            <person name="Karim S."/>
            <person name="Singh P."/>
            <person name="Ribeiro J.M."/>
        </authorList>
    </citation>
    <scope>NUCLEOTIDE SEQUENCE</scope>
    <source>
        <tissue evidence="1">Salivary gland</tissue>
    </source>
</reference>
<dbReference type="AlphaFoldDB" id="G3MIG9"/>
<feature type="non-terminal residue" evidence="1">
    <location>
        <position position="1"/>
    </location>
</feature>
<organism evidence="1">
    <name type="scientific">Amblyomma maculatum</name>
    <name type="common">Gulf Coast tick</name>
    <dbReference type="NCBI Taxonomy" id="34609"/>
    <lineage>
        <taxon>Eukaryota</taxon>
        <taxon>Metazoa</taxon>
        <taxon>Ecdysozoa</taxon>
        <taxon>Arthropoda</taxon>
        <taxon>Chelicerata</taxon>
        <taxon>Arachnida</taxon>
        <taxon>Acari</taxon>
        <taxon>Parasitiformes</taxon>
        <taxon>Ixodida</taxon>
        <taxon>Ixodoidea</taxon>
        <taxon>Ixodidae</taxon>
        <taxon>Amblyomminae</taxon>
        <taxon>Amblyomma</taxon>
    </lineage>
</organism>
<sequence length="284" mass="32827">IAAEWSLTKGFFFSCKEDKSAVSVTLVYVPTAPCRKVTCRRSKGVLLFGDKDSQYPSAILTKSVLALYDEVQWQFFFATVFLFLAAQVLCVDIDGMYSKDDEVYKYQDPNMMLKYSGPVYLYRASFSWGPHRAFCMRSNFIKQANGSYYRTLEYLAPRRKSTKAKGYVMRSFNWTLKLMPVANGHSQPLIRPEQEPNGQSSKGYYWEHLLPNGWVYPVLFANHKCLIIGSYSHKGMSFCTMWVTSESIEHPLRYCNYILLASCGNPIYNAYYYDNHVRNICKFS</sequence>
<proteinExistence type="evidence at transcript level"/>
<name>G3MIG9_AMBMU</name>
<dbReference type="SUPFAM" id="SSF50814">
    <property type="entry name" value="Lipocalins"/>
    <property type="match status" value="1"/>
</dbReference>
<protein>
    <submittedName>
        <fullName evidence="1">Uncharacterized protein</fullName>
    </submittedName>
</protein>
<dbReference type="EMBL" id="JO841670">
    <property type="protein sequence ID" value="AEO33287.1"/>
    <property type="molecule type" value="mRNA"/>
</dbReference>
<dbReference type="Gene3D" id="2.40.128.20">
    <property type="match status" value="1"/>
</dbReference>
<dbReference type="InterPro" id="IPR012674">
    <property type="entry name" value="Calycin"/>
</dbReference>
<evidence type="ECO:0000313" key="1">
    <source>
        <dbReference type="EMBL" id="AEO33287.1"/>
    </source>
</evidence>